<evidence type="ECO:0000256" key="1">
    <source>
        <dbReference type="SAM" id="MobiDB-lite"/>
    </source>
</evidence>
<dbReference type="EMBL" id="CAKLBY020000086">
    <property type="protein sequence ID" value="CAK7925208.1"/>
    <property type="molecule type" value="Genomic_DNA"/>
</dbReference>
<protein>
    <submittedName>
        <fullName evidence="2">Uncharacterized protein</fullName>
    </submittedName>
</protein>
<evidence type="ECO:0000313" key="3">
    <source>
        <dbReference type="Proteomes" id="UP001162060"/>
    </source>
</evidence>
<dbReference type="AlphaFoldDB" id="A0AAV1TTU2"/>
<dbReference type="Proteomes" id="UP001162060">
    <property type="component" value="Unassembled WGS sequence"/>
</dbReference>
<organism evidence="2 3">
    <name type="scientific">Peronospora matthiolae</name>
    <dbReference type="NCBI Taxonomy" id="2874970"/>
    <lineage>
        <taxon>Eukaryota</taxon>
        <taxon>Sar</taxon>
        <taxon>Stramenopiles</taxon>
        <taxon>Oomycota</taxon>
        <taxon>Peronosporomycetes</taxon>
        <taxon>Peronosporales</taxon>
        <taxon>Peronosporaceae</taxon>
        <taxon>Peronospora</taxon>
    </lineage>
</organism>
<evidence type="ECO:0000313" key="2">
    <source>
        <dbReference type="EMBL" id="CAK7925208.1"/>
    </source>
</evidence>
<accession>A0AAV1TTU2</accession>
<proteinExistence type="predicted"/>
<comment type="caution">
    <text evidence="2">The sequence shown here is derived from an EMBL/GenBank/DDBJ whole genome shotgun (WGS) entry which is preliminary data.</text>
</comment>
<sequence length="124" mass="13285">MESPIDARTGLAITLNRPLSTSVACSGSVCACTAAVQHAANHEYLTSCKPLEWIFSTQRGDSGSSSRPIYASALGPDLPEMPRNDSNISAKFAATHFQSSAPYDLTNYQLGAKRQQMSTNLFAL</sequence>
<feature type="region of interest" description="Disordered" evidence="1">
    <location>
        <begin position="59"/>
        <end position="82"/>
    </location>
</feature>
<name>A0AAV1TTU2_9STRA</name>
<gene>
    <name evidence="2" type="ORF">PM001_LOCUS10358</name>
</gene>
<reference evidence="2" key="1">
    <citation type="submission" date="2024-01" db="EMBL/GenBank/DDBJ databases">
        <authorList>
            <person name="Webb A."/>
        </authorList>
    </citation>
    <scope>NUCLEOTIDE SEQUENCE</scope>
    <source>
        <strain evidence="2">Pm1</strain>
    </source>
</reference>